<feature type="binding site" evidence="8">
    <location>
        <position position="295"/>
    </location>
    <ligand>
        <name>L-serine</name>
        <dbReference type="ChEBI" id="CHEBI:33384"/>
    </ligand>
</feature>
<proteinExistence type="predicted"/>
<dbReference type="InterPro" id="IPR042103">
    <property type="entry name" value="SerRS_1_N_sf"/>
</dbReference>
<keyword evidence="16" id="KW-1185">Reference proteome</keyword>
<accession>A0AAD9UMH1</accession>
<feature type="domain" description="Aminoacyl-transfer RNA synthetases class-II family profile" evidence="11">
    <location>
        <begin position="211"/>
        <end position="442"/>
    </location>
</feature>
<organism evidence="13 16">
    <name type="scientific">Babesia duncani</name>
    <dbReference type="NCBI Taxonomy" id="323732"/>
    <lineage>
        <taxon>Eukaryota</taxon>
        <taxon>Sar</taxon>
        <taxon>Alveolata</taxon>
        <taxon>Apicomplexa</taxon>
        <taxon>Aconoidasida</taxon>
        <taxon>Piroplasmida</taxon>
        <taxon>Babesiidae</taxon>
        <taxon>Babesia</taxon>
    </lineage>
</organism>
<dbReference type="EC" id="6.1.1.11" evidence="1"/>
<dbReference type="Gene3D" id="1.10.287.40">
    <property type="entry name" value="Serine-tRNA synthetase, tRNA binding domain"/>
    <property type="match status" value="1"/>
</dbReference>
<keyword evidence="3" id="KW-0547">Nucleotide-binding</keyword>
<feature type="binding site" evidence="9">
    <location>
        <begin position="382"/>
        <end position="385"/>
    </location>
    <ligand>
        <name>ATP</name>
        <dbReference type="ChEBI" id="CHEBI:30616"/>
    </ligand>
</feature>
<dbReference type="GO" id="GO:0005524">
    <property type="term" value="F:ATP binding"/>
    <property type="evidence" value="ECO:0007669"/>
    <property type="project" value="UniProtKB-KW"/>
</dbReference>
<evidence type="ECO:0000313" key="12">
    <source>
        <dbReference type="EMBL" id="KAK2194455.1"/>
    </source>
</evidence>
<feature type="binding site" evidence="8">
    <location>
        <position position="416"/>
    </location>
    <ligand>
        <name>L-serine</name>
        <dbReference type="ChEBI" id="CHEBI:33384"/>
    </ligand>
</feature>
<evidence type="ECO:0000256" key="3">
    <source>
        <dbReference type="ARBA" id="ARBA00022741"/>
    </source>
</evidence>
<feature type="coiled-coil region" evidence="10">
    <location>
        <begin position="48"/>
        <end position="104"/>
    </location>
</feature>
<keyword evidence="4 9" id="KW-0067">ATP-binding</keyword>
<dbReference type="NCBIfam" id="TIGR00414">
    <property type="entry name" value="serS"/>
    <property type="match status" value="1"/>
</dbReference>
<feature type="binding site" evidence="8">
    <location>
        <position position="318"/>
    </location>
    <ligand>
        <name>L-serine</name>
        <dbReference type="ChEBI" id="CHEBI:33384"/>
    </ligand>
</feature>
<dbReference type="EMBL" id="JALLKP010000068">
    <property type="protein sequence ID" value="KAK2194665.1"/>
    <property type="molecule type" value="Genomic_DNA"/>
</dbReference>
<dbReference type="GO" id="GO:0006434">
    <property type="term" value="P:seryl-tRNA aminoacylation"/>
    <property type="evidence" value="ECO:0007669"/>
    <property type="project" value="InterPro"/>
</dbReference>
<feature type="binding site" evidence="9">
    <location>
        <begin position="295"/>
        <end position="297"/>
    </location>
    <ligand>
        <name>ATP</name>
        <dbReference type="ChEBI" id="CHEBI:30616"/>
    </ligand>
</feature>
<dbReference type="GO" id="GO:0004828">
    <property type="term" value="F:serine-tRNA ligase activity"/>
    <property type="evidence" value="ECO:0007669"/>
    <property type="project" value="UniProtKB-EC"/>
</dbReference>
<comment type="caution">
    <text evidence="13">The sequence shown here is derived from an EMBL/GenBank/DDBJ whole genome shotgun (WGS) entry which is preliminary data.</text>
</comment>
<evidence type="ECO:0000256" key="1">
    <source>
        <dbReference type="ARBA" id="ARBA00012840"/>
    </source>
</evidence>
<sequence length="459" mass="51764">MVIDIKYFRDAKLLEILRASERRRCVDTAPVDRVIAIDDKWRRAQHAYEQAKKNLNDISKQVAACVKNKQTDIATTLGGLKLEIDQVKQTVATLEQELKTIAEMRQQSLRHVGNIVDESVPATADEECNEVLRTFVPQEPEWYKKHPDENAKVNEHGILTPGFSILSHADLLEKIGGVDLKVGGTVAGHRGYYLKGRACQLSMALIQYGMNFLIDRGYEAILPPYFMRKDIMAACAELADFEETLYCIPQIKENEDNSLFLIATSEQPICALHINDVCSAKTLPRLYAGVSTCFRREAGAHGKDLKGIFRIHQFQKVEQLVVTTAQESQSMHEKMIEISQDFYKSLGLPYRVVCIVAGALNKAAAKKYDLEAWFPEYKGFRELVSCSNCTDFQARDLNARYFTTDTSQRTHVHMLNGTLVAIQRCLCCILENYQTPNGIVVPSPLVPYMNGVDFIPFVA</sequence>
<dbReference type="InterPro" id="IPR010978">
    <property type="entry name" value="tRNA-bd_arm"/>
</dbReference>
<evidence type="ECO:0000256" key="4">
    <source>
        <dbReference type="ARBA" id="ARBA00022840"/>
    </source>
</evidence>
<dbReference type="EMBL" id="JALLKP010000048">
    <property type="protein sequence ID" value="KAK2194767.1"/>
    <property type="molecule type" value="Genomic_DNA"/>
</dbReference>
<dbReference type="PRINTS" id="PR00981">
    <property type="entry name" value="TRNASYNTHSER"/>
</dbReference>
<dbReference type="InterPro" id="IPR015866">
    <property type="entry name" value="Ser-tRNA-synth_1_N"/>
</dbReference>
<evidence type="ECO:0000256" key="9">
    <source>
        <dbReference type="PIRSR" id="PIRSR001529-2"/>
    </source>
</evidence>
<dbReference type="Proteomes" id="UP001214638">
    <property type="component" value="Unassembled WGS sequence"/>
</dbReference>
<dbReference type="EMBL" id="JALLKP010000005">
    <property type="protein sequence ID" value="KAK2195128.1"/>
    <property type="molecule type" value="Genomic_DNA"/>
</dbReference>
<dbReference type="KEGG" id="bdw:94337727"/>
<keyword evidence="10" id="KW-0175">Coiled coil</keyword>
<feature type="site" description="Important for serine binding" evidence="8">
    <location>
        <position position="418"/>
    </location>
</feature>
<dbReference type="Pfam" id="PF00587">
    <property type="entry name" value="tRNA-synt_2b"/>
    <property type="match status" value="1"/>
</dbReference>
<dbReference type="InterPro" id="IPR045864">
    <property type="entry name" value="aa-tRNA-synth_II/BPL/LPL"/>
</dbReference>
<evidence type="ECO:0000256" key="6">
    <source>
        <dbReference type="ARBA" id="ARBA00023146"/>
    </source>
</evidence>
<evidence type="ECO:0000259" key="11">
    <source>
        <dbReference type="PROSITE" id="PS50862"/>
    </source>
</evidence>
<dbReference type="CDD" id="cd00770">
    <property type="entry name" value="SerRS_core"/>
    <property type="match status" value="1"/>
</dbReference>
<evidence type="ECO:0000313" key="14">
    <source>
        <dbReference type="EMBL" id="KAK2194767.1"/>
    </source>
</evidence>
<name>A0AAD9UMH1_9APIC</name>
<evidence type="ECO:0000256" key="2">
    <source>
        <dbReference type="ARBA" id="ARBA00022598"/>
    </source>
</evidence>
<reference evidence="13" key="1">
    <citation type="journal article" date="2023" name="Nat. Microbiol.">
        <title>Babesia duncani multi-omics identifies virulence factors and drug targets.</title>
        <authorList>
            <person name="Singh P."/>
            <person name="Lonardi S."/>
            <person name="Liang Q."/>
            <person name="Vydyam P."/>
            <person name="Khabirova E."/>
            <person name="Fang T."/>
            <person name="Gihaz S."/>
            <person name="Thekkiniath J."/>
            <person name="Munshi M."/>
            <person name="Abel S."/>
            <person name="Ciampossin L."/>
            <person name="Batugedara G."/>
            <person name="Gupta M."/>
            <person name="Lu X.M."/>
            <person name="Lenz T."/>
            <person name="Chakravarty S."/>
            <person name="Cornillot E."/>
            <person name="Hu Y."/>
            <person name="Ma W."/>
            <person name="Gonzalez L.M."/>
            <person name="Sanchez S."/>
            <person name="Estrada K."/>
            <person name="Sanchez-Flores A."/>
            <person name="Montero E."/>
            <person name="Harb O.S."/>
            <person name="Le Roch K.G."/>
            <person name="Mamoun C.B."/>
        </authorList>
    </citation>
    <scope>NUCLEOTIDE SEQUENCE</scope>
    <source>
        <strain evidence="13">WA1</strain>
    </source>
</reference>
<evidence type="ECO:0000256" key="7">
    <source>
        <dbReference type="ARBA" id="ARBA00031113"/>
    </source>
</evidence>
<dbReference type="SUPFAM" id="SSF46589">
    <property type="entry name" value="tRNA-binding arm"/>
    <property type="match status" value="1"/>
</dbReference>
<dbReference type="PANTHER" id="PTHR11778">
    <property type="entry name" value="SERYL-TRNA SYNTHETASE"/>
    <property type="match status" value="1"/>
</dbReference>
<protein>
    <recommendedName>
        <fullName evidence="1">serine--tRNA ligase</fullName>
        <ecNumber evidence="1">6.1.1.11</ecNumber>
    </recommendedName>
    <alternativeName>
        <fullName evidence="7">Seryl-tRNA synthetase</fullName>
    </alternativeName>
</protein>
<dbReference type="InterPro" id="IPR033729">
    <property type="entry name" value="SerRS_core"/>
</dbReference>
<keyword evidence="6" id="KW-0030">Aminoacyl-tRNA synthetase</keyword>
<dbReference type="AlphaFoldDB" id="A0AAD9UMH1"/>
<dbReference type="SUPFAM" id="SSF55681">
    <property type="entry name" value="Class II aaRS and biotin synthetases"/>
    <property type="match status" value="1"/>
</dbReference>
<dbReference type="RefSeq" id="XP_067801971.1">
    <property type="nucleotide sequence ID" value="XM_067948440.1"/>
</dbReference>
<dbReference type="PROSITE" id="PS50862">
    <property type="entry name" value="AA_TRNA_LIGASE_II"/>
    <property type="match status" value="1"/>
</dbReference>
<keyword evidence="2" id="KW-0436">Ligase</keyword>
<dbReference type="PIRSF" id="PIRSF001529">
    <property type="entry name" value="Ser-tRNA-synth_IIa"/>
    <property type="match status" value="1"/>
</dbReference>
<dbReference type="GeneID" id="94337727"/>
<dbReference type="InterPro" id="IPR002314">
    <property type="entry name" value="aa-tRNA-synt_IIb"/>
</dbReference>
<dbReference type="Pfam" id="PF02403">
    <property type="entry name" value="Seryl_tRNA_N"/>
    <property type="match status" value="1"/>
</dbReference>
<evidence type="ECO:0000256" key="5">
    <source>
        <dbReference type="ARBA" id="ARBA00022917"/>
    </source>
</evidence>
<dbReference type="Gene3D" id="3.30.930.10">
    <property type="entry name" value="Bira Bifunctional Protein, Domain 2"/>
    <property type="match status" value="1"/>
</dbReference>
<evidence type="ECO:0000256" key="8">
    <source>
        <dbReference type="PIRSR" id="PIRSR001529-1"/>
    </source>
</evidence>
<evidence type="ECO:0000313" key="15">
    <source>
        <dbReference type="EMBL" id="KAK2195128.1"/>
    </source>
</evidence>
<gene>
    <name evidence="15" type="ORF">BdWA1_003430</name>
    <name evidence="14" type="ORF">BdWA1_003757</name>
    <name evidence="13" type="ORF">BdWA1_003871</name>
    <name evidence="12" type="ORF">BdWA1_004077</name>
</gene>
<dbReference type="InterPro" id="IPR002317">
    <property type="entry name" value="Ser-tRNA-ligase_type_1"/>
</dbReference>
<evidence type="ECO:0000256" key="10">
    <source>
        <dbReference type="SAM" id="Coils"/>
    </source>
</evidence>
<feature type="binding site" evidence="8">
    <location>
        <position position="264"/>
    </location>
    <ligand>
        <name>L-serine</name>
        <dbReference type="ChEBI" id="CHEBI:33384"/>
    </ligand>
</feature>
<evidence type="ECO:0000313" key="16">
    <source>
        <dbReference type="Proteomes" id="UP001214638"/>
    </source>
</evidence>
<keyword evidence="5" id="KW-0648">Protein biosynthesis</keyword>
<dbReference type="EMBL" id="JALLKP010000117">
    <property type="protein sequence ID" value="KAK2194455.1"/>
    <property type="molecule type" value="Genomic_DNA"/>
</dbReference>
<dbReference type="InterPro" id="IPR006195">
    <property type="entry name" value="aa-tRNA-synth_II"/>
</dbReference>
<evidence type="ECO:0000313" key="13">
    <source>
        <dbReference type="EMBL" id="KAK2194665.1"/>
    </source>
</evidence>